<dbReference type="Pfam" id="PF23750">
    <property type="entry name" value="RsgI_M"/>
    <property type="match status" value="1"/>
</dbReference>
<feature type="compositionally biased region" description="Polar residues" evidence="6">
    <location>
        <begin position="200"/>
        <end position="210"/>
    </location>
</feature>
<name>A0A9D2MTM9_9FIRM</name>
<feature type="transmembrane region" description="Helical" evidence="7">
    <location>
        <begin position="54"/>
        <end position="76"/>
    </location>
</feature>
<evidence type="ECO:0000256" key="7">
    <source>
        <dbReference type="SAM" id="Phobius"/>
    </source>
</evidence>
<dbReference type="AlphaFoldDB" id="A0A9D2MTM9"/>
<dbReference type="EMBL" id="DWXE01000045">
    <property type="protein sequence ID" value="HJB92246.1"/>
    <property type="molecule type" value="Genomic_DNA"/>
</dbReference>
<feature type="region of interest" description="Disordered" evidence="6">
    <location>
        <begin position="186"/>
        <end position="274"/>
    </location>
</feature>
<dbReference type="InterPro" id="IPR024449">
    <property type="entry name" value="Anti-sigma_RsgI_N"/>
</dbReference>
<dbReference type="InterPro" id="IPR055431">
    <property type="entry name" value="RsgI_M"/>
</dbReference>
<comment type="subcellular location">
    <subcellularLocation>
        <location evidence="1">Cell membrane</location>
        <topology evidence="1">Single-pass membrane protein</topology>
    </subcellularLocation>
</comment>
<feature type="domain" description="RsgI N-terminal anti-sigma" evidence="8">
    <location>
        <begin position="1"/>
        <end position="51"/>
    </location>
</feature>
<dbReference type="Proteomes" id="UP000886883">
    <property type="component" value="Unassembled WGS sequence"/>
</dbReference>
<reference evidence="9" key="2">
    <citation type="submission" date="2021-04" db="EMBL/GenBank/DDBJ databases">
        <authorList>
            <person name="Gilroy R."/>
        </authorList>
    </citation>
    <scope>NUCLEOTIDE SEQUENCE</scope>
    <source>
        <strain evidence="9">USAMLcec3-2134</strain>
    </source>
</reference>
<protein>
    <recommendedName>
        <fullName evidence="8">RsgI N-terminal anti-sigma domain-containing protein</fullName>
    </recommendedName>
</protein>
<evidence type="ECO:0000256" key="5">
    <source>
        <dbReference type="ARBA" id="ARBA00023136"/>
    </source>
</evidence>
<keyword evidence="4 7" id="KW-1133">Transmembrane helix</keyword>
<evidence type="ECO:0000256" key="3">
    <source>
        <dbReference type="ARBA" id="ARBA00022692"/>
    </source>
</evidence>
<gene>
    <name evidence="9" type="ORF">H9763_12390</name>
</gene>
<comment type="caution">
    <text evidence="9">The sequence shown here is derived from an EMBL/GenBank/DDBJ whole genome shotgun (WGS) entry which is preliminary data.</text>
</comment>
<reference evidence="9" key="1">
    <citation type="journal article" date="2021" name="PeerJ">
        <title>Extensive microbial diversity within the chicken gut microbiome revealed by metagenomics and culture.</title>
        <authorList>
            <person name="Gilroy R."/>
            <person name="Ravi A."/>
            <person name="Getino M."/>
            <person name="Pursley I."/>
            <person name="Horton D.L."/>
            <person name="Alikhan N.F."/>
            <person name="Baker D."/>
            <person name="Gharbi K."/>
            <person name="Hall N."/>
            <person name="Watson M."/>
            <person name="Adriaenssens E.M."/>
            <person name="Foster-Nyarko E."/>
            <person name="Jarju S."/>
            <person name="Secka A."/>
            <person name="Antonio M."/>
            <person name="Oren A."/>
            <person name="Chaudhuri R.R."/>
            <person name="La Ragione R."/>
            <person name="Hildebrand F."/>
            <person name="Pallen M.J."/>
        </authorList>
    </citation>
    <scope>NUCLEOTIDE SEQUENCE</scope>
    <source>
        <strain evidence="9">USAMLcec3-2134</strain>
    </source>
</reference>
<dbReference type="PROSITE" id="PS51849">
    <property type="entry name" value="RSGI_N"/>
    <property type="match status" value="1"/>
</dbReference>
<evidence type="ECO:0000256" key="1">
    <source>
        <dbReference type="ARBA" id="ARBA00004162"/>
    </source>
</evidence>
<accession>A0A9D2MTM9</accession>
<organism evidence="9 10">
    <name type="scientific">Candidatus Eisenbergiella merdigallinarum</name>
    <dbReference type="NCBI Taxonomy" id="2838552"/>
    <lineage>
        <taxon>Bacteria</taxon>
        <taxon>Bacillati</taxon>
        <taxon>Bacillota</taxon>
        <taxon>Clostridia</taxon>
        <taxon>Lachnospirales</taxon>
        <taxon>Lachnospiraceae</taxon>
        <taxon>Eisenbergiella</taxon>
    </lineage>
</organism>
<sequence>MKYLVMECHPAYAVVLDEEGRFLKVANLNYGPGQTVSSVIELKPSGSIRRFGRWIVAAASLASSLFVLIFGAWQFLLVPYGSVRLQINPDVLISVNRLNYVTGIEGLNQDGMALITDYEYRFKKLENTADELADLAVEMAYLSDDETIWIDVRSSHERWKQETQEQLLLSLNAHLGGKIHIAAGVPEGDEKDETPPQPESAASQDSTALPTSPPPKETAEPETSARFLPEISTPSEDGDRDNDDDEDDDDDDDEDEDGVGNEPEDDDSDSDDDD</sequence>
<evidence type="ECO:0000256" key="4">
    <source>
        <dbReference type="ARBA" id="ARBA00022989"/>
    </source>
</evidence>
<feature type="compositionally biased region" description="Acidic residues" evidence="6">
    <location>
        <begin position="236"/>
        <end position="274"/>
    </location>
</feature>
<proteinExistence type="predicted"/>
<keyword evidence="2" id="KW-1003">Cell membrane</keyword>
<dbReference type="GO" id="GO:0005886">
    <property type="term" value="C:plasma membrane"/>
    <property type="evidence" value="ECO:0007669"/>
    <property type="project" value="UniProtKB-SubCell"/>
</dbReference>
<evidence type="ECO:0000259" key="8">
    <source>
        <dbReference type="PROSITE" id="PS51849"/>
    </source>
</evidence>
<evidence type="ECO:0000256" key="2">
    <source>
        <dbReference type="ARBA" id="ARBA00022475"/>
    </source>
</evidence>
<keyword evidence="3 7" id="KW-0812">Transmembrane</keyword>
<evidence type="ECO:0000256" key="6">
    <source>
        <dbReference type="SAM" id="MobiDB-lite"/>
    </source>
</evidence>
<evidence type="ECO:0000313" key="10">
    <source>
        <dbReference type="Proteomes" id="UP000886883"/>
    </source>
</evidence>
<keyword evidence="5 7" id="KW-0472">Membrane</keyword>
<evidence type="ECO:0000313" key="9">
    <source>
        <dbReference type="EMBL" id="HJB92246.1"/>
    </source>
</evidence>